<feature type="compositionally biased region" description="Polar residues" evidence="1">
    <location>
        <begin position="1"/>
        <end position="15"/>
    </location>
</feature>
<feature type="compositionally biased region" description="Polar residues" evidence="1">
    <location>
        <begin position="480"/>
        <end position="489"/>
    </location>
</feature>
<dbReference type="InParanoid" id="G0MHR4"/>
<gene>
    <name evidence="2" type="ORF">CAEBREN_19276</name>
</gene>
<feature type="region of interest" description="Disordered" evidence="1">
    <location>
        <begin position="414"/>
        <end position="499"/>
    </location>
</feature>
<organism evidence="3">
    <name type="scientific">Caenorhabditis brenneri</name>
    <name type="common">Nematode worm</name>
    <dbReference type="NCBI Taxonomy" id="135651"/>
    <lineage>
        <taxon>Eukaryota</taxon>
        <taxon>Metazoa</taxon>
        <taxon>Ecdysozoa</taxon>
        <taxon>Nematoda</taxon>
        <taxon>Chromadorea</taxon>
        <taxon>Rhabditida</taxon>
        <taxon>Rhabditina</taxon>
        <taxon>Rhabditomorpha</taxon>
        <taxon>Rhabditoidea</taxon>
        <taxon>Rhabditidae</taxon>
        <taxon>Peloderinae</taxon>
        <taxon>Caenorhabditis</taxon>
    </lineage>
</organism>
<dbReference type="HOGENOM" id="CLU_546576_0_0_1"/>
<accession>G0MHR4</accession>
<keyword evidence="3" id="KW-1185">Reference proteome</keyword>
<feature type="region of interest" description="Disordered" evidence="1">
    <location>
        <begin position="309"/>
        <end position="329"/>
    </location>
</feature>
<reference evidence="3" key="1">
    <citation type="submission" date="2011-07" db="EMBL/GenBank/DDBJ databases">
        <authorList>
            <consortium name="Caenorhabditis brenneri Sequencing and Analysis Consortium"/>
            <person name="Wilson R.K."/>
        </authorList>
    </citation>
    <scope>NUCLEOTIDE SEQUENCE [LARGE SCALE GENOMIC DNA]</scope>
    <source>
        <strain evidence="3">PB2801</strain>
    </source>
</reference>
<name>G0MHR4_CAEBE</name>
<feature type="compositionally biased region" description="Low complexity" evidence="1">
    <location>
        <begin position="442"/>
        <end position="454"/>
    </location>
</feature>
<protein>
    <submittedName>
        <fullName evidence="2">Uncharacterized protein</fullName>
    </submittedName>
</protein>
<dbReference type="Proteomes" id="UP000008068">
    <property type="component" value="Unassembled WGS sequence"/>
</dbReference>
<dbReference type="AlphaFoldDB" id="G0MHR4"/>
<evidence type="ECO:0000313" key="2">
    <source>
        <dbReference type="EMBL" id="EGT59495.1"/>
    </source>
</evidence>
<sequence length="499" mass="55877">MSSQNEPGGPNQPTKSAKKPEFMKVPTNREFVFHKIASRCSLLFDACVAAMEQCTDEGINNMMYAYEGSYEGIVNMESALIEKYLNYPIRCRDTECNNKMEYLPTYGMRIWNLNGHIVATPENFIVIEQKDYHRQLAPPSLTVALGRIISKKTPFKSVNDYTKIQAEVQNLLADQIQTMKSTLYNIISELKQHGRHQTVLSLKLINNLEKFAKDYMESADVSTLLLTENDKLIADREKKEIPEKKYPLKSVANGDVTNVPRDYISKEVRKLQDAIKNIHVKDEVTLSPVFFEDGSMKARLSVHNVAAPSNLAGNGSENPKTPAEDPLQPGAIEKTEKNYCENHPVGLPPSVLWKYKKIMHSKANPYAVQDRDEVNPHAIQSSSAQPSDQGPSSEAAIAARKQLFDILTQLKTATTRAQNEKDEVHSQPGTSTDIPNWHGEGTSSQNQPSTSTSPVVVEALPEVKLPKQKKNTNRKKTKSAESITKSMQPKSVLPQNREK</sequence>
<feature type="compositionally biased region" description="Polar residues" evidence="1">
    <location>
        <begin position="378"/>
        <end position="392"/>
    </location>
</feature>
<feature type="region of interest" description="Disordered" evidence="1">
    <location>
        <begin position="1"/>
        <end position="21"/>
    </location>
</feature>
<evidence type="ECO:0000256" key="1">
    <source>
        <dbReference type="SAM" id="MobiDB-lite"/>
    </source>
</evidence>
<evidence type="ECO:0000313" key="3">
    <source>
        <dbReference type="Proteomes" id="UP000008068"/>
    </source>
</evidence>
<feature type="compositionally biased region" description="Basic residues" evidence="1">
    <location>
        <begin position="466"/>
        <end position="477"/>
    </location>
</feature>
<feature type="region of interest" description="Disordered" evidence="1">
    <location>
        <begin position="376"/>
        <end position="395"/>
    </location>
</feature>
<dbReference type="eggNOG" id="ENOG502R8BF">
    <property type="taxonomic scope" value="Eukaryota"/>
</dbReference>
<proteinExistence type="predicted"/>
<dbReference type="EMBL" id="GL379795">
    <property type="protein sequence ID" value="EGT59495.1"/>
    <property type="molecule type" value="Genomic_DNA"/>
</dbReference>